<reference evidence="2 3" key="1">
    <citation type="submission" date="2018-11" db="EMBL/GenBank/DDBJ databases">
        <title>The genome of Variovorax sp T529.</title>
        <authorList>
            <person name="Gao J."/>
        </authorList>
    </citation>
    <scope>NUCLEOTIDE SEQUENCE [LARGE SCALE GENOMIC DNA]</scope>
    <source>
        <strain evidence="2 3">T529</strain>
    </source>
</reference>
<dbReference type="Proteomes" id="UP000271590">
    <property type="component" value="Unassembled WGS sequence"/>
</dbReference>
<gene>
    <name evidence="2" type="ORF">EH244_26445</name>
</gene>
<proteinExistence type="predicted"/>
<evidence type="ECO:0000313" key="3">
    <source>
        <dbReference type="Proteomes" id="UP000271590"/>
    </source>
</evidence>
<keyword evidence="1" id="KW-0472">Membrane</keyword>
<organism evidence="2 3">
    <name type="scientific">Variovorax beijingensis</name>
    <dbReference type="NCBI Taxonomy" id="2496117"/>
    <lineage>
        <taxon>Bacteria</taxon>
        <taxon>Pseudomonadati</taxon>
        <taxon>Pseudomonadota</taxon>
        <taxon>Betaproteobacteria</taxon>
        <taxon>Burkholderiales</taxon>
        <taxon>Comamonadaceae</taxon>
        <taxon>Variovorax</taxon>
    </lineage>
</organism>
<accession>A0A3P3E8N7</accession>
<sequence>MSEPLVFKLSACLECPCAGRVSCEAGRRERGAPALLLLPQEFHRLTSASTPGYIHSALGETTLPRHVYFVLAFIAIAVLAGNLIATVVVLRSGFYSPLQRRLQLALVWLIPVIGAACCMSFASLHRRPIHKPDKKFPGPDSFNLPGGEANGF</sequence>
<keyword evidence="1" id="KW-0812">Transmembrane</keyword>
<comment type="caution">
    <text evidence="2">The sequence shown here is derived from an EMBL/GenBank/DDBJ whole genome shotgun (WGS) entry which is preliminary data.</text>
</comment>
<evidence type="ECO:0000256" key="1">
    <source>
        <dbReference type="SAM" id="Phobius"/>
    </source>
</evidence>
<feature type="transmembrane region" description="Helical" evidence="1">
    <location>
        <begin position="67"/>
        <end position="90"/>
    </location>
</feature>
<dbReference type="EMBL" id="RQXU01000023">
    <property type="protein sequence ID" value="RRH82831.1"/>
    <property type="molecule type" value="Genomic_DNA"/>
</dbReference>
<keyword evidence="1" id="KW-1133">Transmembrane helix</keyword>
<dbReference type="RefSeq" id="WP_124961272.1">
    <property type="nucleotide sequence ID" value="NZ_RQXU01000023.1"/>
</dbReference>
<name>A0A3P3E8N7_9BURK</name>
<protein>
    <submittedName>
        <fullName evidence="2">Uncharacterized protein</fullName>
    </submittedName>
</protein>
<feature type="transmembrane region" description="Helical" evidence="1">
    <location>
        <begin position="102"/>
        <end position="124"/>
    </location>
</feature>
<dbReference type="AlphaFoldDB" id="A0A3P3E8N7"/>
<evidence type="ECO:0000313" key="2">
    <source>
        <dbReference type="EMBL" id="RRH82831.1"/>
    </source>
</evidence>